<name>A0A922LB62_DERFA</name>
<dbReference type="EMBL" id="ASGP02000001">
    <property type="protein sequence ID" value="KAH9529133.1"/>
    <property type="molecule type" value="Genomic_DNA"/>
</dbReference>
<evidence type="ECO:0000313" key="3">
    <source>
        <dbReference type="Proteomes" id="UP000790347"/>
    </source>
</evidence>
<proteinExistence type="predicted"/>
<evidence type="ECO:0000256" key="1">
    <source>
        <dbReference type="SAM" id="MobiDB-lite"/>
    </source>
</evidence>
<comment type="caution">
    <text evidence="2">The sequence shown here is derived from an EMBL/GenBank/DDBJ whole genome shotgun (WGS) entry which is preliminary data.</text>
</comment>
<accession>A0A922LB62</accession>
<reference evidence="2" key="2">
    <citation type="journal article" date="2022" name="Res Sq">
        <title>Comparative Genomics Reveals Insights into the Divergent Evolution of Astigmatic Mites and Household Pest Adaptations.</title>
        <authorList>
            <person name="Xiong Q."/>
            <person name="Wan A.T.-Y."/>
            <person name="Liu X.-Y."/>
            <person name="Fung C.S.-H."/>
            <person name="Xiao X."/>
            <person name="Malainual N."/>
            <person name="Hou J."/>
            <person name="Wang L."/>
            <person name="Wang M."/>
            <person name="Yang K."/>
            <person name="Cui Y."/>
            <person name="Leung E."/>
            <person name="Nong W."/>
            <person name="Shin S.-K."/>
            <person name="Au S."/>
            <person name="Jeong K.Y."/>
            <person name="Chew F.T."/>
            <person name="Hui J."/>
            <person name="Leung T.F."/>
            <person name="Tungtrongchitr A."/>
            <person name="Zhong N."/>
            <person name="Liu Z."/>
            <person name="Tsui S."/>
        </authorList>
    </citation>
    <scope>NUCLEOTIDE SEQUENCE</scope>
    <source>
        <strain evidence="2">Derf</strain>
        <tissue evidence="2">Whole organism</tissue>
    </source>
</reference>
<protein>
    <submittedName>
        <fullName evidence="2">Uncharacterized protein</fullName>
    </submittedName>
</protein>
<reference evidence="2" key="1">
    <citation type="submission" date="2013-05" db="EMBL/GenBank/DDBJ databases">
        <authorList>
            <person name="Yim A.K.Y."/>
            <person name="Chan T.F."/>
            <person name="Ji K.M."/>
            <person name="Liu X.Y."/>
            <person name="Zhou J.W."/>
            <person name="Li R.Q."/>
            <person name="Yang K.Y."/>
            <person name="Li J."/>
            <person name="Li M."/>
            <person name="Law P.T.W."/>
            <person name="Wu Y.L."/>
            <person name="Cai Z.L."/>
            <person name="Qin H."/>
            <person name="Bao Y."/>
            <person name="Leung R.K.K."/>
            <person name="Ng P.K.S."/>
            <person name="Zou J."/>
            <person name="Zhong X.J."/>
            <person name="Ran P.X."/>
            <person name="Zhong N.S."/>
            <person name="Liu Z.G."/>
            <person name="Tsui S.K.W."/>
        </authorList>
    </citation>
    <scope>NUCLEOTIDE SEQUENCE</scope>
    <source>
        <strain evidence="2">Derf</strain>
        <tissue evidence="2">Whole organism</tissue>
    </source>
</reference>
<gene>
    <name evidence="2" type="ORF">DERF_003035</name>
</gene>
<sequence>MQLLNLSLLSKRKQMLYTSSTTIKSQASSSSSSSSSTSAIELSTSAPAKMSGSMMAINMANINNNSSNSNRSSMLHSPLSLKGPTATNQTVTMGHHHYSFDFVSLLELDDDFHRTLNLVKSDDDYDIAFAHSIGKRQTSTMNFGLYTYAYITLSDA</sequence>
<dbReference type="Proteomes" id="UP000790347">
    <property type="component" value="Unassembled WGS sequence"/>
</dbReference>
<dbReference type="AlphaFoldDB" id="A0A922LB62"/>
<keyword evidence="3" id="KW-1185">Reference proteome</keyword>
<organism evidence="2 3">
    <name type="scientific">Dermatophagoides farinae</name>
    <name type="common">American house dust mite</name>
    <dbReference type="NCBI Taxonomy" id="6954"/>
    <lineage>
        <taxon>Eukaryota</taxon>
        <taxon>Metazoa</taxon>
        <taxon>Ecdysozoa</taxon>
        <taxon>Arthropoda</taxon>
        <taxon>Chelicerata</taxon>
        <taxon>Arachnida</taxon>
        <taxon>Acari</taxon>
        <taxon>Acariformes</taxon>
        <taxon>Sarcoptiformes</taxon>
        <taxon>Astigmata</taxon>
        <taxon>Psoroptidia</taxon>
        <taxon>Analgoidea</taxon>
        <taxon>Pyroglyphidae</taxon>
        <taxon>Dermatophagoidinae</taxon>
        <taxon>Dermatophagoides</taxon>
    </lineage>
</organism>
<feature type="region of interest" description="Disordered" evidence="1">
    <location>
        <begin position="20"/>
        <end position="39"/>
    </location>
</feature>
<evidence type="ECO:0000313" key="2">
    <source>
        <dbReference type="EMBL" id="KAH9529133.1"/>
    </source>
</evidence>